<organism evidence="2 3">
    <name type="scientific">Microbacterium terregens</name>
    <dbReference type="NCBI Taxonomy" id="69363"/>
    <lineage>
        <taxon>Bacteria</taxon>
        <taxon>Bacillati</taxon>
        <taxon>Actinomycetota</taxon>
        <taxon>Actinomycetes</taxon>
        <taxon>Micrococcales</taxon>
        <taxon>Microbacteriaceae</taxon>
        <taxon>Microbacterium</taxon>
    </lineage>
</organism>
<gene>
    <name evidence="2" type="ORF">ACFFPJ_06290</name>
</gene>
<keyword evidence="1" id="KW-0812">Transmembrane</keyword>
<dbReference type="EMBL" id="JBHMBE010000002">
    <property type="protein sequence ID" value="MFB9645401.1"/>
    <property type="molecule type" value="Genomic_DNA"/>
</dbReference>
<dbReference type="Proteomes" id="UP001589611">
    <property type="component" value="Unassembled WGS sequence"/>
</dbReference>
<comment type="caution">
    <text evidence="2">The sequence shown here is derived from an EMBL/GenBank/DDBJ whole genome shotgun (WGS) entry which is preliminary data.</text>
</comment>
<dbReference type="RefSeq" id="WP_378721143.1">
    <property type="nucleotide sequence ID" value="NZ_JBHMBE010000002.1"/>
</dbReference>
<feature type="transmembrane region" description="Helical" evidence="1">
    <location>
        <begin position="100"/>
        <end position="123"/>
    </location>
</feature>
<keyword evidence="1" id="KW-1133">Transmembrane helix</keyword>
<keyword evidence="3" id="KW-1185">Reference proteome</keyword>
<feature type="transmembrane region" description="Helical" evidence="1">
    <location>
        <begin position="129"/>
        <end position="148"/>
    </location>
</feature>
<accession>A0ABV5SYH1</accession>
<protein>
    <submittedName>
        <fullName evidence="2">Uncharacterized protein</fullName>
    </submittedName>
</protein>
<evidence type="ECO:0000313" key="2">
    <source>
        <dbReference type="EMBL" id="MFB9645401.1"/>
    </source>
</evidence>
<evidence type="ECO:0000313" key="3">
    <source>
        <dbReference type="Proteomes" id="UP001589611"/>
    </source>
</evidence>
<sequence>MQSATASRGLDYVGGRSRFARTGLMLTQAFVAVTALAGGSALIVAEPLPQTATVLSPPEDYLLGTPFTSYLVPGLLLAVVVGGVHTAAFLLNLTRSSWRVLGAATAGFALLIWIFVQMVFIPFSFLQAVYFVAGLAEIGLIMLALGITDPAAGESRSR</sequence>
<evidence type="ECO:0000256" key="1">
    <source>
        <dbReference type="SAM" id="Phobius"/>
    </source>
</evidence>
<keyword evidence="1" id="KW-0472">Membrane</keyword>
<name>A0ABV5SYH1_9MICO</name>
<feature type="transmembrane region" description="Helical" evidence="1">
    <location>
        <begin position="69"/>
        <end position="93"/>
    </location>
</feature>
<proteinExistence type="predicted"/>
<reference evidence="2 3" key="1">
    <citation type="submission" date="2024-09" db="EMBL/GenBank/DDBJ databases">
        <authorList>
            <person name="Sun Q."/>
            <person name="Mori K."/>
        </authorList>
    </citation>
    <scope>NUCLEOTIDE SEQUENCE [LARGE SCALE GENOMIC DNA]</scope>
    <source>
        <strain evidence="2 3">JCM 1342</strain>
    </source>
</reference>